<reference evidence="2" key="1">
    <citation type="submission" date="2014-07" db="EMBL/GenBank/DDBJ databases">
        <title>Identification of a novel salt tolerance gene in wild soybean by whole-genome sequencing.</title>
        <authorList>
            <person name="Lam H.-M."/>
            <person name="Qi X."/>
            <person name="Li M.-W."/>
            <person name="Liu X."/>
            <person name="Xie M."/>
            <person name="Ni M."/>
            <person name="Xu X."/>
        </authorList>
    </citation>
    <scope>NUCLEOTIDE SEQUENCE [LARGE SCALE GENOMIC DNA]</scope>
    <source>
        <tissue evidence="2">Root</tissue>
    </source>
</reference>
<protein>
    <submittedName>
        <fullName evidence="2">Uncharacterized protein</fullName>
    </submittedName>
</protein>
<feature type="region of interest" description="Disordered" evidence="1">
    <location>
        <begin position="84"/>
        <end position="123"/>
    </location>
</feature>
<accession>A0A0B2NZK7</accession>
<proteinExistence type="predicted"/>
<sequence length="123" mass="13245">MVTTLTSTVDDEDAPSTMDDGVALHGNLLNAPRNLFTASSSSRQQWLVAEEEKEPFPTMVTNGDASEVSKNNTKMAEAKTENVPMFPNLLNTNPRPLQSSTVRSPPTSCAPTPSPPNSKITWG</sequence>
<feature type="compositionally biased region" description="Polar residues" evidence="1">
    <location>
        <begin position="89"/>
        <end position="103"/>
    </location>
</feature>
<gene>
    <name evidence="2" type="ORF">glysoja_043877</name>
</gene>
<evidence type="ECO:0000256" key="1">
    <source>
        <dbReference type="SAM" id="MobiDB-lite"/>
    </source>
</evidence>
<evidence type="ECO:0000313" key="2">
    <source>
        <dbReference type="EMBL" id="KHN02581.1"/>
    </source>
</evidence>
<dbReference type="Proteomes" id="UP000053555">
    <property type="component" value="Unassembled WGS sequence"/>
</dbReference>
<organism evidence="2">
    <name type="scientific">Glycine soja</name>
    <name type="common">Wild soybean</name>
    <dbReference type="NCBI Taxonomy" id="3848"/>
    <lineage>
        <taxon>Eukaryota</taxon>
        <taxon>Viridiplantae</taxon>
        <taxon>Streptophyta</taxon>
        <taxon>Embryophyta</taxon>
        <taxon>Tracheophyta</taxon>
        <taxon>Spermatophyta</taxon>
        <taxon>Magnoliopsida</taxon>
        <taxon>eudicotyledons</taxon>
        <taxon>Gunneridae</taxon>
        <taxon>Pentapetalae</taxon>
        <taxon>rosids</taxon>
        <taxon>fabids</taxon>
        <taxon>Fabales</taxon>
        <taxon>Fabaceae</taxon>
        <taxon>Papilionoideae</taxon>
        <taxon>50 kb inversion clade</taxon>
        <taxon>NPAAA clade</taxon>
        <taxon>indigoferoid/millettioid clade</taxon>
        <taxon>Phaseoleae</taxon>
        <taxon>Glycine</taxon>
        <taxon>Glycine subgen. Soja</taxon>
    </lineage>
</organism>
<name>A0A0B2NZK7_GLYSO</name>
<dbReference type="AlphaFoldDB" id="A0A0B2NZK7"/>
<dbReference type="EMBL" id="KN670234">
    <property type="protein sequence ID" value="KHN02581.1"/>
    <property type="molecule type" value="Genomic_DNA"/>
</dbReference>